<dbReference type="NCBIfam" id="TIGR00756">
    <property type="entry name" value="PPR"/>
    <property type="match status" value="3"/>
</dbReference>
<evidence type="ECO:0000256" key="2">
    <source>
        <dbReference type="PROSITE-ProRule" id="PRU00708"/>
    </source>
</evidence>
<keyword evidence="5" id="KW-1185">Reference proteome</keyword>
<gene>
    <name evidence="4" type="ORF">Taro_045612</name>
</gene>
<protein>
    <recommendedName>
        <fullName evidence="3">DYW domain-containing protein</fullName>
    </recommendedName>
</protein>
<feature type="repeat" description="PPR" evidence="2">
    <location>
        <begin position="283"/>
        <end position="317"/>
    </location>
</feature>
<proteinExistence type="predicted"/>
<reference evidence="4" key="1">
    <citation type="submission" date="2017-07" db="EMBL/GenBank/DDBJ databases">
        <title>Taro Niue Genome Assembly and Annotation.</title>
        <authorList>
            <person name="Atibalentja N."/>
            <person name="Keating K."/>
            <person name="Fields C.J."/>
        </authorList>
    </citation>
    <scope>NUCLEOTIDE SEQUENCE</scope>
    <source>
        <strain evidence="4">Niue_2</strain>
        <tissue evidence="4">Leaf</tissue>
    </source>
</reference>
<feature type="repeat" description="PPR" evidence="2">
    <location>
        <begin position="182"/>
        <end position="216"/>
    </location>
</feature>
<evidence type="ECO:0000256" key="1">
    <source>
        <dbReference type="ARBA" id="ARBA00022737"/>
    </source>
</evidence>
<dbReference type="OrthoDB" id="185373at2759"/>
<evidence type="ECO:0000259" key="3">
    <source>
        <dbReference type="Pfam" id="PF14432"/>
    </source>
</evidence>
<keyword evidence="1" id="KW-0677">Repeat</keyword>
<dbReference type="InterPro" id="IPR046848">
    <property type="entry name" value="E_motif"/>
</dbReference>
<dbReference type="PANTHER" id="PTHR47926:SF355">
    <property type="entry name" value="DYW DOMAIN-CONTAINING PROTEIN"/>
    <property type="match status" value="1"/>
</dbReference>
<dbReference type="Pfam" id="PF13041">
    <property type="entry name" value="PPR_2"/>
    <property type="match status" value="2"/>
</dbReference>
<dbReference type="Pfam" id="PF14432">
    <property type="entry name" value="DYW_deaminase"/>
    <property type="match status" value="1"/>
</dbReference>
<organism evidence="4 5">
    <name type="scientific">Colocasia esculenta</name>
    <name type="common">Wild taro</name>
    <name type="synonym">Arum esculentum</name>
    <dbReference type="NCBI Taxonomy" id="4460"/>
    <lineage>
        <taxon>Eukaryota</taxon>
        <taxon>Viridiplantae</taxon>
        <taxon>Streptophyta</taxon>
        <taxon>Embryophyta</taxon>
        <taxon>Tracheophyta</taxon>
        <taxon>Spermatophyta</taxon>
        <taxon>Magnoliopsida</taxon>
        <taxon>Liliopsida</taxon>
        <taxon>Araceae</taxon>
        <taxon>Aroideae</taxon>
        <taxon>Colocasieae</taxon>
        <taxon>Colocasia</taxon>
    </lineage>
</organism>
<dbReference type="SUPFAM" id="SSF48452">
    <property type="entry name" value="TPR-like"/>
    <property type="match status" value="1"/>
</dbReference>
<dbReference type="GO" id="GO:0009451">
    <property type="term" value="P:RNA modification"/>
    <property type="evidence" value="ECO:0007669"/>
    <property type="project" value="InterPro"/>
</dbReference>
<dbReference type="AlphaFoldDB" id="A0A843WRQ5"/>
<dbReference type="PROSITE" id="PS51375">
    <property type="entry name" value="PPR"/>
    <property type="match status" value="4"/>
</dbReference>
<feature type="repeat" description="PPR" evidence="2">
    <location>
        <begin position="81"/>
        <end position="115"/>
    </location>
</feature>
<dbReference type="FunFam" id="1.25.40.10:FF:000682">
    <property type="entry name" value="Pentatricopeptide repeat-containing protein At3g16610"/>
    <property type="match status" value="1"/>
</dbReference>
<accession>A0A843WRQ5</accession>
<feature type="repeat" description="PPR" evidence="2">
    <location>
        <begin position="252"/>
        <end position="282"/>
    </location>
</feature>
<dbReference type="GO" id="GO:0003723">
    <property type="term" value="F:RNA binding"/>
    <property type="evidence" value="ECO:0007669"/>
    <property type="project" value="InterPro"/>
</dbReference>
<dbReference type="GO" id="GO:0008270">
    <property type="term" value="F:zinc ion binding"/>
    <property type="evidence" value="ECO:0007669"/>
    <property type="project" value="InterPro"/>
</dbReference>
<dbReference type="EMBL" id="NMUH01005414">
    <property type="protein sequence ID" value="MQM12689.1"/>
    <property type="molecule type" value="Genomic_DNA"/>
</dbReference>
<feature type="domain" description="DYW" evidence="3">
    <location>
        <begin position="499"/>
        <end position="591"/>
    </location>
</feature>
<dbReference type="PANTHER" id="PTHR47926">
    <property type="entry name" value="PENTATRICOPEPTIDE REPEAT-CONTAINING PROTEIN"/>
    <property type="match status" value="1"/>
</dbReference>
<name>A0A843WRQ5_COLES</name>
<dbReference type="InterPro" id="IPR011990">
    <property type="entry name" value="TPR-like_helical_dom_sf"/>
</dbReference>
<sequence>MELPEQRPRPPPSSRHSPTYRALLAAGPRLRPLKQVHARLVVSGLYRSRPLLTKLLTFAGDAGPSAASYARLLFNAVTDPDAFLFNSLIRVSSKSGLSAEALLFYRRMWMAGLPRSNYTFTSVIKACADLSALRVGRVVHSHLLVDGFDSDCYVQTALVALYGKSGDIFVARKIFDRIPSPSLVAWNTMISVYEQNGLTQEAIRVFHMMKDVKVEPDSATLVSLLSACCHVGDLHLGKWVRNYVADRGLDLNVILGTSLINMYARCGQVHKAREVFDELPNRNVIAWTAMISGYGMHGHGDQAMELFRQMRRCGLVPNDVTFVAILSACAHSGLVSEGQEVFECMKLDYGLVPREEHYVCMVDMLGRAGFLDEALQFIHNSVPGVPGPAVWTAMLGACKMHRDFDLGVKVAEQLLAVDPENPGHYVLLSNIYALAGRMGRVESVRDIMIHRGLKKQIGYSSVEVDNAAHVFHMGDTSHPQTMAIYHFLEQLIRKMREVGYAPEIDSVMHELEEEEREFALRFHSEKLAIAFGIMSTRDGALIRVVKNLRMCDDCHTAIKFMSVVASREISVRDKHRFHHFKDGLCSCQDFW</sequence>
<dbReference type="Proteomes" id="UP000652761">
    <property type="component" value="Unassembled WGS sequence"/>
</dbReference>
<dbReference type="FunFam" id="1.25.40.10:FF:001050">
    <property type="entry name" value="Pentatricopeptide repeat-containing protein At2g33760"/>
    <property type="match status" value="1"/>
</dbReference>
<dbReference type="Gene3D" id="1.25.40.10">
    <property type="entry name" value="Tetratricopeptide repeat domain"/>
    <property type="match status" value="3"/>
</dbReference>
<dbReference type="FunFam" id="1.25.40.10:FF:000231">
    <property type="entry name" value="Pentatricopeptide repeat-containing protein chloroplastic"/>
    <property type="match status" value="1"/>
</dbReference>
<dbReference type="Pfam" id="PF01535">
    <property type="entry name" value="PPR"/>
    <property type="match status" value="2"/>
</dbReference>
<evidence type="ECO:0000313" key="5">
    <source>
        <dbReference type="Proteomes" id="UP000652761"/>
    </source>
</evidence>
<dbReference type="Pfam" id="PF20431">
    <property type="entry name" value="E_motif"/>
    <property type="match status" value="1"/>
</dbReference>
<dbReference type="InterPro" id="IPR002885">
    <property type="entry name" value="PPR_rpt"/>
</dbReference>
<dbReference type="InterPro" id="IPR032867">
    <property type="entry name" value="DYW_dom"/>
</dbReference>
<dbReference type="GO" id="GO:0031425">
    <property type="term" value="P:chloroplast RNA processing"/>
    <property type="evidence" value="ECO:0007669"/>
    <property type="project" value="UniProtKB-ARBA"/>
</dbReference>
<comment type="caution">
    <text evidence="4">The sequence shown here is derived from an EMBL/GenBank/DDBJ whole genome shotgun (WGS) entry which is preliminary data.</text>
</comment>
<dbReference type="InterPro" id="IPR046960">
    <property type="entry name" value="PPR_At4g14850-like_plant"/>
</dbReference>
<evidence type="ECO:0000313" key="4">
    <source>
        <dbReference type="EMBL" id="MQM12689.1"/>
    </source>
</evidence>